<dbReference type="InterPro" id="IPR007712">
    <property type="entry name" value="RelE/ParE_toxin"/>
</dbReference>
<dbReference type="PANTHER" id="PTHR35601:SF1">
    <property type="entry name" value="TOXIN RELE"/>
    <property type="match status" value="1"/>
</dbReference>
<organism evidence="3 4">
    <name type="scientific">Microlunatus spumicola</name>
    <dbReference type="NCBI Taxonomy" id="81499"/>
    <lineage>
        <taxon>Bacteria</taxon>
        <taxon>Bacillati</taxon>
        <taxon>Actinomycetota</taxon>
        <taxon>Actinomycetes</taxon>
        <taxon>Propionibacteriales</taxon>
        <taxon>Propionibacteriaceae</taxon>
        <taxon>Microlunatus</taxon>
    </lineage>
</organism>
<comment type="caution">
    <text evidence="3">The sequence shown here is derived from an EMBL/GenBank/DDBJ whole genome shotgun (WGS) entry which is preliminary data.</text>
</comment>
<dbReference type="Pfam" id="PF05016">
    <property type="entry name" value="ParE_toxin"/>
    <property type="match status" value="1"/>
</dbReference>
<dbReference type="EMBL" id="BAAAYR010000001">
    <property type="protein sequence ID" value="GAA3550825.1"/>
    <property type="molecule type" value="Genomic_DNA"/>
</dbReference>
<sequence>MSWSVEISPAARRSLKRLPEKVRDAVLAFVHGPLTQDPHRVGTPLERQLAGLHSARRGSYRVVYRIVDERVLVQVVTVGPRSDVYR</sequence>
<dbReference type="RefSeq" id="WP_204912636.1">
    <property type="nucleotide sequence ID" value="NZ_BAAAYR010000001.1"/>
</dbReference>
<protein>
    <submittedName>
        <fullName evidence="3">Type II toxin-antitoxin system mRNA interferase RelE</fullName>
    </submittedName>
</protein>
<evidence type="ECO:0000256" key="1">
    <source>
        <dbReference type="ARBA" id="ARBA00006226"/>
    </source>
</evidence>
<evidence type="ECO:0000313" key="4">
    <source>
        <dbReference type="Proteomes" id="UP001500767"/>
    </source>
</evidence>
<gene>
    <name evidence="3" type="primary">relE</name>
    <name evidence="3" type="ORF">GCM10022197_02110</name>
</gene>
<keyword evidence="2" id="KW-1277">Toxin-antitoxin system</keyword>
<evidence type="ECO:0000313" key="3">
    <source>
        <dbReference type="EMBL" id="GAA3550825.1"/>
    </source>
</evidence>
<dbReference type="Gene3D" id="3.30.2310.20">
    <property type="entry name" value="RelE-like"/>
    <property type="match status" value="1"/>
</dbReference>
<proteinExistence type="inferred from homology"/>
<name>A0ABP6WHH4_9ACTN</name>
<keyword evidence="4" id="KW-1185">Reference proteome</keyword>
<dbReference type="PANTHER" id="PTHR35601">
    <property type="entry name" value="TOXIN RELE"/>
    <property type="match status" value="1"/>
</dbReference>
<dbReference type="InterPro" id="IPR035093">
    <property type="entry name" value="RelE/ParE_toxin_dom_sf"/>
</dbReference>
<reference evidence="4" key="1">
    <citation type="journal article" date="2019" name="Int. J. Syst. Evol. Microbiol.">
        <title>The Global Catalogue of Microorganisms (GCM) 10K type strain sequencing project: providing services to taxonomists for standard genome sequencing and annotation.</title>
        <authorList>
            <consortium name="The Broad Institute Genomics Platform"/>
            <consortium name="The Broad Institute Genome Sequencing Center for Infectious Disease"/>
            <person name="Wu L."/>
            <person name="Ma J."/>
        </authorList>
    </citation>
    <scope>NUCLEOTIDE SEQUENCE [LARGE SCALE GENOMIC DNA]</scope>
    <source>
        <strain evidence="4">JCM 16540</strain>
    </source>
</reference>
<accession>A0ABP6WHH4</accession>
<dbReference type="SUPFAM" id="SSF143011">
    <property type="entry name" value="RelE-like"/>
    <property type="match status" value="1"/>
</dbReference>
<dbReference type="Proteomes" id="UP001500767">
    <property type="component" value="Unassembled WGS sequence"/>
</dbReference>
<comment type="similarity">
    <text evidence="1">Belongs to the RelE toxin family.</text>
</comment>
<evidence type="ECO:0000256" key="2">
    <source>
        <dbReference type="ARBA" id="ARBA00022649"/>
    </source>
</evidence>